<feature type="domain" description="DNA2/NAM7 helicase helicase" evidence="3">
    <location>
        <begin position="617"/>
        <end position="679"/>
    </location>
</feature>
<dbReference type="InterPro" id="IPR045055">
    <property type="entry name" value="DNA2/NAM7-like"/>
</dbReference>
<evidence type="ECO:0000313" key="7">
    <source>
        <dbReference type="Proteomes" id="UP001174934"/>
    </source>
</evidence>
<proteinExistence type="predicted"/>
<name>A0AA39X7T1_9PEZI</name>
<feature type="compositionally biased region" description="Basic residues" evidence="2">
    <location>
        <begin position="1267"/>
        <end position="1276"/>
    </location>
</feature>
<feature type="compositionally biased region" description="Polar residues" evidence="2">
    <location>
        <begin position="1356"/>
        <end position="1365"/>
    </location>
</feature>
<feature type="compositionally biased region" description="Basic and acidic residues" evidence="2">
    <location>
        <begin position="1291"/>
        <end position="1301"/>
    </location>
</feature>
<feature type="domain" description="ZNFX1" evidence="5">
    <location>
        <begin position="107"/>
        <end position="214"/>
    </location>
</feature>
<keyword evidence="1" id="KW-0347">Helicase</keyword>
<evidence type="ECO:0000256" key="1">
    <source>
        <dbReference type="ARBA" id="ARBA00022806"/>
    </source>
</evidence>
<dbReference type="GO" id="GO:0016787">
    <property type="term" value="F:hydrolase activity"/>
    <property type="evidence" value="ECO:0007669"/>
    <property type="project" value="UniProtKB-KW"/>
</dbReference>
<dbReference type="InterPro" id="IPR027417">
    <property type="entry name" value="P-loop_NTPase"/>
</dbReference>
<dbReference type="PANTHER" id="PTHR10887">
    <property type="entry name" value="DNA2/NAM7 HELICASE FAMILY"/>
    <property type="match status" value="1"/>
</dbReference>
<evidence type="ECO:0000259" key="3">
    <source>
        <dbReference type="Pfam" id="PF13086"/>
    </source>
</evidence>
<dbReference type="SUPFAM" id="SSF52540">
    <property type="entry name" value="P-loop containing nucleoside triphosphate hydrolases"/>
    <property type="match status" value="1"/>
</dbReference>
<dbReference type="InterPro" id="IPR047187">
    <property type="entry name" value="SF1_C_Upf1"/>
</dbReference>
<feature type="region of interest" description="Disordered" evidence="2">
    <location>
        <begin position="1238"/>
        <end position="1315"/>
    </location>
</feature>
<feature type="compositionally biased region" description="Polar residues" evidence="2">
    <location>
        <begin position="1336"/>
        <end position="1347"/>
    </location>
</feature>
<feature type="domain" description="DNA2/NAM7 helicase helicase" evidence="3">
    <location>
        <begin position="300"/>
        <end position="425"/>
    </location>
</feature>
<dbReference type="InterPro" id="IPR057373">
    <property type="entry name" value="ZNFX1"/>
</dbReference>
<feature type="compositionally biased region" description="Polar residues" evidence="2">
    <location>
        <begin position="1256"/>
        <end position="1266"/>
    </location>
</feature>
<sequence length="1450" mass="161583">MQRAAVDNQIVAETAGDIITRHVFFKPEQDQGWKSQPEMPSPEEILSSQTDVEGLPINPVDVPWETKDAYLAAQYQILRREAVEGLRFSVRSFITACEDGEEMADDDFTCIYTDVFIKLYLLARIGPIARVEFSTKRSKFAIKWQQSRRLVPGTIVAISTREDNFKTICKVATIAQRPFRGGLDQDPPLVDIMWANPEDAVFDPDLELVMIESRNGYYESTRHALIGLQHAAGTDSPLDKYLTGVHTADTPPAFILENPIMNLSSICHSTSDENQATADALSEYDVLRGGIPNIGEMTTLDKSQLSGLHRIISKELAIVQGPPGTGKTFTSIEAIKVIIATRRLHGGPPLIVSAQTNHALDQLLNLCLDSEATIVRVGGRTESPRVEEHTMYELRQRCHLPINSRFKSLEASRQNNIKKIDKLIQETFTDKLLDPGVLLQINIITQAQHDSLLDDDLEGDNVGGESLGPFQTWLGDALIPAQVRRNRYPSQREVADETSKLLTGEYEFDGDLDNIAYDEEDQNRIQGIEIQLTHCWTGKDPDHMLSWQRKVAHQLGKTNDLFKIVPSMRGAVYQYLQGKLLAAVTPQFTALVAENVEFCKRIKANKWLKDTELILSKRIDVVGCTTTGLTKYRGFIAALQPRSLLIEEAAESREANITSALYPSIQQLILIGDHQQLAPRCDIQWLGEEPFNLNVSLFQRMITLRMKYDMLIQQRRMKPELRLILSSFYPELIDHDIVKSTANRPDVPGMGGYNSWYFDHMWPEGADSENSKFNEQEAQMISNFFAYLVSNGVLSAKITILTFYNGQRKRILSKLKKHGSLIGMTFNVVTVDSYQGEENDIVLLSLVRSPGDMSPAPRPSRGPLPGGEQSGTSSTRRYAAGFLSDQRRAVVAISRARCGFYVFGNIDNLLYASTESFEVWVNIWNAFANQERVKRQKGLPLTCQQHQKEIWIKEVDDWGDNAGGCDQQCEQSRPCGHKCILKCHRVPHDRLPCGQPCHKNLGCGHGCQRLCGQECYCDCRKFHGIHTQNEVEKQRHAQEQALGLARAKAEDRMTIEQRLLQATSQPSVMVRAEANRHNQKARQPMTKTGPGNDFPVRVRQSNSSGSMLPAAQSPIRRSTVNRSASVSNVGDYGGSSSRGWSEVGRRHGRLETGSAESTNNGFIPGGIPRVTALGQPGQSNEPRKPPQSRWDSVRYSSESKERKSKDEPKEQKIIDIYQPTTLIEGRRIDDGMRLVHQHQLKPGDSSGNQAGDGHQRTYSSASVQRSGNRHGTRSGKKIPDKGPQSGLEGVEQGRHDRHDRQQTPPVFQLPGAPIPEPDAVGWMSYSAYQGLKAQTATSRVAPTSSTRAPKHAPAKTGTNPSFTTHTQHNEAQDVSLLIPISRDDTPISPVSNTRPSPLPTPDFISGLPSTPIDLISADIPNDKPLTPPASIISETVEDKDPKTENWLIDL</sequence>
<feature type="domain" description="DNA2/NAM7 helicase-like C-terminal" evidence="4">
    <location>
        <begin position="693"/>
        <end position="906"/>
    </location>
</feature>
<dbReference type="GO" id="GO:0031380">
    <property type="term" value="C:nuclear RNA-directed RNA polymerase complex"/>
    <property type="evidence" value="ECO:0007669"/>
    <property type="project" value="TreeGrafter"/>
</dbReference>
<keyword evidence="1" id="KW-0067">ATP-binding</keyword>
<dbReference type="PANTHER" id="PTHR10887:SF341">
    <property type="entry name" value="NFX1-TYPE ZINC FINGER-CONTAINING PROTEIN 1"/>
    <property type="match status" value="1"/>
</dbReference>
<dbReference type="EMBL" id="JAULSR010000002">
    <property type="protein sequence ID" value="KAK0628320.1"/>
    <property type="molecule type" value="Genomic_DNA"/>
</dbReference>
<evidence type="ECO:0000259" key="4">
    <source>
        <dbReference type="Pfam" id="PF13087"/>
    </source>
</evidence>
<protein>
    <submittedName>
        <fullName evidence="6">P-loop containing nucleoside triphosphate hydrolase protein</fullName>
    </submittedName>
</protein>
<dbReference type="CDD" id="cd18808">
    <property type="entry name" value="SF1_C_Upf1"/>
    <property type="match status" value="1"/>
</dbReference>
<evidence type="ECO:0000259" key="5">
    <source>
        <dbReference type="Pfam" id="PF25396"/>
    </source>
</evidence>
<dbReference type="Gene3D" id="3.40.50.300">
    <property type="entry name" value="P-loop containing nucleotide triphosphate hydrolases"/>
    <property type="match status" value="3"/>
</dbReference>
<evidence type="ECO:0000313" key="6">
    <source>
        <dbReference type="EMBL" id="KAK0628320.1"/>
    </source>
</evidence>
<reference evidence="6" key="1">
    <citation type="submission" date="2023-06" db="EMBL/GenBank/DDBJ databases">
        <title>Genome-scale phylogeny and comparative genomics of the fungal order Sordariales.</title>
        <authorList>
            <consortium name="Lawrence Berkeley National Laboratory"/>
            <person name="Hensen N."/>
            <person name="Bonometti L."/>
            <person name="Westerberg I."/>
            <person name="Brannstrom I.O."/>
            <person name="Guillou S."/>
            <person name="Cros-Aarteil S."/>
            <person name="Calhoun S."/>
            <person name="Haridas S."/>
            <person name="Kuo A."/>
            <person name="Mondo S."/>
            <person name="Pangilinan J."/>
            <person name="Riley R."/>
            <person name="LaButti K."/>
            <person name="Andreopoulos B."/>
            <person name="Lipzen A."/>
            <person name="Chen C."/>
            <person name="Yanf M."/>
            <person name="Daum C."/>
            <person name="Ng V."/>
            <person name="Clum A."/>
            <person name="Steindorff A."/>
            <person name="Ohm R."/>
            <person name="Martin F."/>
            <person name="Silar P."/>
            <person name="Natvig D."/>
            <person name="Lalanne C."/>
            <person name="Gautier V."/>
            <person name="Ament-velasquez S.L."/>
            <person name="Kruys A."/>
            <person name="Hutchinson M.I."/>
            <person name="Powell A.J."/>
            <person name="Barry K."/>
            <person name="Miller A.N."/>
            <person name="Grigoriev I.V."/>
            <person name="Debuchy R."/>
            <person name="Gladieux P."/>
            <person name="Thoren M.H."/>
            <person name="Johannesson H."/>
        </authorList>
    </citation>
    <scope>NUCLEOTIDE SEQUENCE</scope>
    <source>
        <strain evidence="6">SMH3391-2</strain>
    </source>
</reference>
<dbReference type="InterPro" id="IPR041677">
    <property type="entry name" value="DNA2/NAM7_AAA_11"/>
</dbReference>
<comment type="caution">
    <text evidence="6">The sequence shown here is derived from an EMBL/GenBank/DDBJ whole genome shotgun (WGS) entry which is preliminary data.</text>
</comment>
<keyword evidence="7" id="KW-1185">Reference proteome</keyword>
<dbReference type="GO" id="GO:0004386">
    <property type="term" value="F:helicase activity"/>
    <property type="evidence" value="ECO:0007669"/>
    <property type="project" value="InterPro"/>
</dbReference>
<gene>
    <name evidence="6" type="ORF">B0T17DRAFT_150227</name>
</gene>
<dbReference type="Proteomes" id="UP001174934">
    <property type="component" value="Unassembled WGS sequence"/>
</dbReference>
<keyword evidence="6" id="KW-0378">Hydrolase</keyword>
<evidence type="ECO:0000256" key="2">
    <source>
        <dbReference type="SAM" id="MobiDB-lite"/>
    </source>
</evidence>
<accession>A0AA39X7T1</accession>
<dbReference type="GO" id="GO:0031048">
    <property type="term" value="P:regulatory ncRNA-mediated heterochromatin formation"/>
    <property type="evidence" value="ECO:0007669"/>
    <property type="project" value="TreeGrafter"/>
</dbReference>
<feature type="region of interest" description="Disordered" evidence="2">
    <location>
        <begin position="850"/>
        <end position="875"/>
    </location>
</feature>
<dbReference type="Pfam" id="PF13086">
    <property type="entry name" value="AAA_11"/>
    <property type="match status" value="2"/>
</dbReference>
<feature type="compositionally biased region" description="Polar residues" evidence="2">
    <location>
        <begin position="1115"/>
        <end position="1139"/>
    </location>
</feature>
<dbReference type="Pfam" id="PF25396">
    <property type="entry name" value="ZNFX1"/>
    <property type="match status" value="1"/>
</dbReference>
<feature type="region of interest" description="Disordered" evidence="2">
    <location>
        <begin position="1076"/>
        <end position="1213"/>
    </location>
</feature>
<feature type="region of interest" description="Disordered" evidence="2">
    <location>
        <begin position="1382"/>
        <end position="1401"/>
    </location>
</feature>
<feature type="region of interest" description="Disordered" evidence="2">
    <location>
        <begin position="1336"/>
        <end position="1365"/>
    </location>
</feature>
<dbReference type="Pfam" id="PF13087">
    <property type="entry name" value="AAA_12"/>
    <property type="match status" value="1"/>
</dbReference>
<feature type="compositionally biased region" description="Basic and acidic residues" evidence="2">
    <location>
        <begin position="1197"/>
        <end position="1213"/>
    </location>
</feature>
<keyword evidence="1" id="KW-0547">Nucleotide-binding</keyword>
<dbReference type="InterPro" id="IPR041679">
    <property type="entry name" value="DNA2/NAM7-like_C"/>
</dbReference>
<dbReference type="CDD" id="cd06008">
    <property type="entry name" value="NF-X1-zinc-finger"/>
    <property type="match status" value="1"/>
</dbReference>
<organism evidence="6 7">
    <name type="scientific">Bombardia bombarda</name>
    <dbReference type="NCBI Taxonomy" id="252184"/>
    <lineage>
        <taxon>Eukaryota</taxon>
        <taxon>Fungi</taxon>
        <taxon>Dikarya</taxon>
        <taxon>Ascomycota</taxon>
        <taxon>Pezizomycotina</taxon>
        <taxon>Sordariomycetes</taxon>
        <taxon>Sordariomycetidae</taxon>
        <taxon>Sordariales</taxon>
        <taxon>Lasiosphaeriaceae</taxon>
        <taxon>Bombardia</taxon>
    </lineage>
</organism>